<evidence type="ECO:0000313" key="1">
    <source>
        <dbReference type="EMBL" id="QCX39511.1"/>
    </source>
</evidence>
<dbReference type="AlphaFoldDB" id="A0A5B7TW68"/>
<dbReference type="OrthoDB" id="1121857at2"/>
<dbReference type="RefSeq" id="WP_138950362.1">
    <property type="nucleotide sequence ID" value="NZ_CP040749.1"/>
</dbReference>
<proteinExistence type="predicted"/>
<organism evidence="1 2">
    <name type="scientific">Aureibaculum algae</name>
    <dbReference type="NCBI Taxonomy" id="2584122"/>
    <lineage>
        <taxon>Bacteria</taxon>
        <taxon>Pseudomonadati</taxon>
        <taxon>Bacteroidota</taxon>
        <taxon>Flavobacteriia</taxon>
        <taxon>Flavobacteriales</taxon>
        <taxon>Flavobacteriaceae</taxon>
        <taxon>Aureibaculum</taxon>
    </lineage>
</organism>
<dbReference type="Proteomes" id="UP000306229">
    <property type="component" value="Chromosome"/>
</dbReference>
<evidence type="ECO:0000313" key="2">
    <source>
        <dbReference type="Proteomes" id="UP000306229"/>
    </source>
</evidence>
<dbReference type="KEGG" id="fbe:FF125_14075"/>
<gene>
    <name evidence="1" type="ORF">FF125_14075</name>
</gene>
<dbReference type="EMBL" id="CP040749">
    <property type="protein sequence ID" value="QCX39511.1"/>
    <property type="molecule type" value="Genomic_DNA"/>
</dbReference>
<name>A0A5B7TW68_9FLAO</name>
<keyword evidence="2" id="KW-1185">Reference proteome</keyword>
<sequence length="89" mass="10209">MASVKNLKKDINYVLSDIIEECYVWQMLQDDPKNVDKAEKIIDEAIATFDELIVKVNNKDVDDKKAHFKALKSELQTKGESLLAKIEKL</sequence>
<accession>A0A5B7TW68</accession>
<reference evidence="1 2" key="1">
    <citation type="submission" date="2019-05" db="EMBL/GenBank/DDBJ databases">
        <title>Algicella ahnfeltiae gen. nov., sp. nov., a novel marine bacterium of the family Flavobacteriaceae isolated from a red alga.</title>
        <authorList>
            <person name="Nedashkovskaya O.I."/>
            <person name="Kukhlevskiy A.D."/>
            <person name="Kim S.-G."/>
            <person name="Zhukova N.V."/>
            <person name="Mikhailov V.V."/>
        </authorList>
    </citation>
    <scope>NUCLEOTIDE SEQUENCE [LARGE SCALE GENOMIC DNA]</scope>
    <source>
        <strain evidence="1 2">10Alg115</strain>
    </source>
</reference>
<protein>
    <submittedName>
        <fullName evidence="1">Uncharacterized protein</fullName>
    </submittedName>
</protein>